<evidence type="ECO:0000313" key="6">
    <source>
        <dbReference type="Proteomes" id="UP000046393"/>
    </source>
</evidence>
<dbReference type="PANTHER" id="PTHR14369">
    <property type="entry name" value="SURFEIT LOCUS PROTEIN 6"/>
    <property type="match status" value="1"/>
</dbReference>
<dbReference type="GO" id="GO:0042273">
    <property type="term" value="P:ribosomal large subunit biogenesis"/>
    <property type="evidence" value="ECO:0007669"/>
    <property type="project" value="TreeGrafter"/>
</dbReference>
<dbReference type="InterPro" id="IPR007019">
    <property type="entry name" value="SURF6"/>
</dbReference>
<evidence type="ECO:0000256" key="2">
    <source>
        <dbReference type="ARBA" id="ARBA00005904"/>
    </source>
</evidence>
<dbReference type="GO" id="GO:0042274">
    <property type="term" value="P:ribosomal small subunit biogenesis"/>
    <property type="evidence" value="ECO:0007669"/>
    <property type="project" value="TreeGrafter"/>
</dbReference>
<dbReference type="WBParaSite" id="SMUV_0000724201-mRNA-1">
    <property type="protein sequence ID" value="SMUV_0000724201-mRNA-1"/>
    <property type="gene ID" value="SMUV_0000724201"/>
</dbReference>
<feature type="domain" description="Ribosomal RNA-processing protein 14/surfeit locus protein 6 C-terminal" evidence="5">
    <location>
        <begin position="125"/>
        <end position="248"/>
    </location>
</feature>
<dbReference type="AlphaFoldDB" id="A0A0N5ARA2"/>
<comment type="subcellular location">
    <subcellularLocation>
        <location evidence="1">Nucleus</location>
    </subcellularLocation>
</comment>
<name>A0A0N5ARA2_9BILA</name>
<dbReference type="STRING" id="451379.A0A0N5ARA2"/>
<evidence type="ECO:0000256" key="1">
    <source>
        <dbReference type="ARBA" id="ARBA00004123"/>
    </source>
</evidence>
<dbReference type="InterPro" id="IPR029190">
    <property type="entry name" value="Rrp14/SURF6_C"/>
</dbReference>
<organism evidence="6 7">
    <name type="scientific">Syphacia muris</name>
    <dbReference type="NCBI Taxonomy" id="451379"/>
    <lineage>
        <taxon>Eukaryota</taxon>
        <taxon>Metazoa</taxon>
        <taxon>Ecdysozoa</taxon>
        <taxon>Nematoda</taxon>
        <taxon>Chromadorea</taxon>
        <taxon>Rhabditida</taxon>
        <taxon>Spirurina</taxon>
        <taxon>Oxyuridomorpha</taxon>
        <taxon>Oxyuroidea</taxon>
        <taxon>Oxyuridae</taxon>
        <taxon>Syphacia</taxon>
    </lineage>
</organism>
<evidence type="ECO:0000256" key="3">
    <source>
        <dbReference type="ARBA" id="ARBA00023242"/>
    </source>
</evidence>
<feature type="compositionally biased region" description="Polar residues" evidence="4">
    <location>
        <begin position="103"/>
        <end position="114"/>
    </location>
</feature>
<dbReference type="GO" id="GO:0003723">
    <property type="term" value="F:RNA binding"/>
    <property type="evidence" value="ECO:0007669"/>
    <property type="project" value="TreeGrafter"/>
</dbReference>
<feature type="compositionally biased region" description="Basic residues" evidence="4">
    <location>
        <begin position="91"/>
        <end position="100"/>
    </location>
</feature>
<dbReference type="GO" id="GO:0003677">
    <property type="term" value="F:DNA binding"/>
    <property type="evidence" value="ECO:0007669"/>
    <property type="project" value="TreeGrafter"/>
</dbReference>
<proteinExistence type="inferred from homology"/>
<sequence length="258" mass="30265">MKQAESEEVKQVKYVDELLMSNINLIPIDNWGFDDETKEEMRTRKHRIVNSLLSDASKKKLSNAAKHLMAREVGSSFQTVTEVFNWLKHSSKGMRPRKRPLGNIQSTPEASSLTGKLGSENKEVGFAKLTKSQKRDKFTGKNFKGLLEKAEKRAERLEKIRKSNPDKAQYIEENILWNRAMNRTEGQKVKDDPVLLKKGAVKKEKVKERRKRKWDQRIDFVKRKQEKMQEKRIFNIQARKDMKKNKKLEKAREKGRIL</sequence>
<feature type="region of interest" description="Disordered" evidence="4">
    <location>
        <begin position="91"/>
        <end position="117"/>
    </location>
</feature>
<dbReference type="Pfam" id="PF04935">
    <property type="entry name" value="SURF6"/>
    <property type="match status" value="1"/>
</dbReference>
<dbReference type="Proteomes" id="UP000046393">
    <property type="component" value="Unplaced"/>
</dbReference>
<dbReference type="GO" id="GO:0005730">
    <property type="term" value="C:nucleolus"/>
    <property type="evidence" value="ECO:0007669"/>
    <property type="project" value="TreeGrafter"/>
</dbReference>
<reference evidence="7" key="1">
    <citation type="submission" date="2017-02" db="UniProtKB">
        <authorList>
            <consortium name="WormBaseParasite"/>
        </authorList>
    </citation>
    <scope>IDENTIFICATION</scope>
</reference>
<protein>
    <submittedName>
        <fullName evidence="7">SURF6 domain-containing protein</fullName>
    </submittedName>
</protein>
<accession>A0A0N5ARA2</accession>
<evidence type="ECO:0000256" key="4">
    <source>
        <dbReference type="SAM" id="MobiDB-lite"/>
    </source>
</evidence>
<dbReference type="PANTHER" id="PTHR14369:SF0">
    <property type="entry name" value="SURFEIT LOCUS PROTEIN 6"/>
    <property type="match status" value="1"/>
</dbReference>
<evidence type="ECO:0000259" key="5">
    <source>
        <dbReference type="Pfam" id="PF04935"/>
    </source>
</evidence>
<evidence type="ECO:0000313" key="7">
    <source>
        <dbReference type="WBParaSite" id="SMUV_0000724201-mRNA-1"/>
    </source>
</evidence>
<comment type="similarity">
    <text evidence="2">Belongs to the SURF6 family.</text>
</comment>
<keyword evidence="6" id="KW-1185">Reference proteome</keyword>
<keyword evidence="3" id="KW-0539">Nucleus</keyword>